<protein>
    <recommendedName>
        <fullName evidence="5">Lipoprotein</fullName>
    </recommendedName>
</protein>
<evidence type="ECO:0000313" key="1">
    <source>
        <dbReference type="EMBL" id="NNG58190.1"/>
    </source>
</evidence>
<organism evidence="1 3">
    <name type="scientific">Sphingomonas paucimobilis</name>
    <name type="common">Pseudomonas paucimobilis</name>
    <dbReference type="NCBI Taxonomy" id="13689"/>
    <lineage>
        <taxon>Bacteria</taxon>
        <taxon>Pseudomonadati</taxon>
        <taxon>Pseudomonadota</taxon>
        <taxon>Alphaproteobacteria</taxon>
        <taxon>Sphingomonadales</taxon>
        <taxon>Sphingomonadaceae</taxon>
        <taxon>Sphingomonas</taxon>
    </lineage>
</organism>
<reference evidence="2 4" key="2">
    <citation type="submission" date="2020-12" db="EMBL/GenBank/DDBJ databases">
        <title>FDA dAtabase for Regulatory Grade micrObial Sequences (FDA-ARGOS): Supporting development and validation of Infectious Disease Dx tests.</title>
        <authorList>
            <person name="Sproer C."/>
            <person name="Gronow S."/>
            <person name="Severitt S."/>
            <person name="Schroder I."/>
            <person name="Tallon L."/>
            <person name="Sadzewicz L."/>
            <person name="Zhao X."/>
            <person name="Boylan J."/>
            <person name="Ott S."/>
            <person name="Bowen H."/>
            <person name="Vavikolanu K."/>
            <person name="Mehta A."/>
            <person name="Aluvathingal J."/>
            <person name="Nadendla S."/>
            <person name="Lowell S."/>
            <person name="Myers T."/>
            <person name="Yan Y."/>
            <person name="Sichtig H."/>
        </authorList>
    </citation>
    <scope>NUCLEOTIDE SEQUENCE [LARGE SCALE GENOMIC DNA]</scope>
    <source>
        <strain evidence="2 4">FDAARGOS_881</strain>
    </source>
</reference>
<dbReference type="OrthoDB" id="5402191at2"/>
<evidence type="ECO:0008006" key="5">
    <source>
        <dbReference type="Google" id="ProtNLM"/>
    </source>
</evidence>
<gene>
    <name evidence="1" type="ORF">HKX06_12505</name>
    <name evidence="2" type="ORF">I6G38_12830</name>
</gene>
<evidence type="ECO:0000313" key="3">
    <source>
        <dbReference type="Proteomes" id="UP000550136"/>
    </source>
</evidence>
<accession>A0A411LFU7</accession>
<evidence type="ECO:0000313" key="2">
    <source>
        <dbReference type="EMBL" id="QPT07688.1"/>
    </source>
</evidence>
<proteinExistence type="predicted"/>
<dbReference type="EMBL" id="JABEOU010000033">
    <property type="protein sequence ID" value="NNG58190.1"/>
    <property type="molecule type" value="Genomic_DNA"/>
</dbReference>
<dbReference type="AlphaFoldDB" id="A0A411LFU7"/>
<name>A0A411LFU7_SPHPI</name>
<dbReference type="PROSITE" id="PS51257">
    <property type="entry name" value="PROKAR_LIPOPROTEIN"/>
    <property type="match status" value="1"/>
</dbReference>
<reference evidence="1 3" key="1">
    <citation type="submission" date="2020-05" db="EMBL/GenBank/DDBJ databases">
        <title>Draft Genome Sequences of Sphingomonas sp. Isolated from the International Space Station.</title>
        <authorList>
            <person name="Bijlani S."/>
            <person name="Singh N.K."/>
            <person name="Mason C.E."/>
            <person name="Wang C.C."/>
            <person name="Venkateswaran K."/>
        </authorList>
    </citation>
    <scope>NUCLEOTIDE SEQUENCE [LARGE SCALE GENOMIC DNA]</scope>
    <source>
        <strain evidence="1 3">FKI-L5-BR-P1</strain>
    </source>
</reference>
<dbReference type="Proteomes" id="UP000550136">
    <property type="component" value="Unassembled WGS sequence"/>
</dbReference>
<evidence type="ECO:0000313" key="4">
    <source>
        <dbReference type="Proteomes" id="UP000594836"/>
    </source>
</evidence>
<sequence>MSMRISESVYLAGALALAGCSGGQSEQSGEGATATAAAQKPGLPIECALGGHAGFRRDCTVEQSAGGEAVVLTVRHPDGGFRRLQVTQDGRGVAAADGALPAVVSVEGDKQIGVAVGTDRYRLPATVNAR</sequence>
<dbReference type="Proteomes" id="UP000594836">
    <property type="component" value="Chromosome"/>
</dbReference>
<dbReference type="EMBL" id="CP065713">
    <property type="protein sequence ID" value="QPT07688.1"/>
    <property type="molecule type" value="Genomic_DNA"/>
</dbReference>